<name>A0AAJ5WX24_9BACT</name>
<dbReference type="Proteomes" id="UP001220610">
    <property type="component" value="Chromosome"/>
</dbReference>
<organism evidence="1 2">
    <name type="scientific">Candidatus Pseudobacter hemicellulosilyticus</name>
    <dbReference type="NCBI Taxonomy" id="3121375"/>
    <lineage>
        <taxon>Bacteria</taxon>
        <taxon>Pseudomonadati</taxon>
        <taxon>Bacteroidota</taxon>
        <taxon>Chitinophagia</taxon>
        <taxon>Chitinophagales</taxon>
        <taxon>Chitinophagaceae</taxon>
        <taxon>Pseudobacter</taxon>
    </lineage>
</organism>
<dbReference type="PROSITE" id="PS51257">
    <property type="entry name" value="PROKAR_LIPOPROTEIN"/>
    <property type="match status" value="1"/>
</dbReference>
<evidence type="ECO:0000313" key="2">
    <source>
        <dbReference type="Proteomes" id="UP001220610"/>
    </source>
</evidence>
<proteinExistence type="predicted"/>
<gene>
    <name evidence="1" type="ORF">P0Y53_11525</name>
</gene>
<evidence type="ECO:0000313" key="1">
    <source>
        <dbReference type="EMBL" id="WEK38127.1"/>
    </source>
</evidence>
<dbReference type="EMBL" id="CP119311">
    <property type="protein sequence ID" value="WEK38127.1"/>
    <property type="molecule type" value="Genomic_DNA"/>
</dbReference>
<dbReference type="InterPro" id="IPR032183">
    <property type="entry name" value="PKD-like"/>
</dbReference>
<accession>A0AAJ5WX24</accession>
<protein>
    <submittedName>
        <fullName evidence="1">PKD-like family lipoprotein</fullName>
    </submittedName>
</protein>
<reference evidence="1" key="1">
    <citation type="submission" date="2023-03" db="EMBL/GenBank/DDBJ databases">
        <title>Andean soil-derived lignocellulolytic bacterial consortium as a source of novel taxa and putative plastic-active enzymes.</title>
        <authorList>
            <person name="Diaz-Garcia L."/>
            <person name="Chuvochina M."/>
            <person name="Feuerriegel G."/>
            <person name="Bunk B."/>
            <person name="Sproer C."/>
            <person name="Streit W.R."/>
            <person name="Rodriguez L.M."/>
            <person name="Overmann J."/>
            <person name="Jimenez D.J."/>
        </authorList>
    </citation>
    <scope>NUCLEOTIDE SEQUENCE</scope>
    <source>
        <strain evidence="1">MAG 7</strain>
    </source>
</reference>
<keyword evidence="1" id="KW-0449">Lipoprotein</keyword>
<sequence length="474" mass="52265">MRSYIITLCCLTALLTGCFKDKGNYDYNLPEAPQVVLDSVYNVFVGDSLIVEPEISFLSKDSLSFEWRIGVPDPDIEDVVDSGSTMRVRFGLGAQRYQTKLTITNEVNGMKYFHYFIVSGKTAFSSGTVILSEENGLAQVSFIKPDGTVQPGIYTIVNPEDALPTEPTQLLAVPEARLPGTVRRYWVFGKSGAHTGVEIDANTFRKTRFLADLFFDPPATILPEKMFANPQGVITGVVNGRLQAGTTNTWDQAPTYGMFGLGASGDYELSPELVFNYLGVYGPGNYIGFDKLKKQFVRINLYGDPTFFGPAYTVVGDAFNPLSLGMDLEKVIQINGGLCYAYARSGGVLQELKFNTNFNGPFEFTPMLKRAFLRPELLTATTLWASTPNEVIYFSSGDKVYRYNPSNDDFRVLNTSFNGKAITMLKVLTDNVTLAVGVEGSLYYLNINTGVYGDLLQKIDGLPGKVLDQASRNQ</sequence>
<dbReference type="Pfam" id="PF16407">
    <property type="entry name" value="PKD_2"/>
    <property type="match status" value="1"/>
</dbReference>
<dbReference type="AlphaFoldDB" id="A0AAJ5WX24"/>